<keyword evidence="2" id="KW-1185">Reference proteome</keyword>
<evidence type="ECO:0000313" key="2">
    <source>
        <dbReference type="Proteomes" id="UP000230002"/>
    </source>
</evidence>
<gene>
    <name evidence="1" type="ORF">GSI_11744</name>
</gene>
<comment type="caution">
    <text evidence="1">The sequence shown here is derived from an EMBL/GenBank/DDBJ whole genome shotgun (WGS) entry which is preliminary data.</text>
</comment>
<proteinExistence type="predicted"/>
<dbReference type="AlphaFoldDB" id="A0A2G8RWV1"/>
<name>A0A2G8RWV1_9APHY</name>
<organism evidence="1 2">
    <name type="scientific">Ganoderma sinense ZZ0214-1</name>
    <dbReference type="NCBI Taxonomy" id="1077348"/>
    <lineage>
        <taxon>Eukaryota</taxon>
        <taxon>Fungi</taxon>
        <taxon>Dikarya</taxon>
        <taxon>Basidiomycota</taxon>
        <taxon>Agaricomycotina</taxon>
        <taxon>Agaricomycetes</taxon>
        <taxon>Polyporales</taxon>
        <taxon>Polyporaceae</taxon>
        <taxon>Ganoderma</taxon>
    </lineage>
</organism>
<protein>
    <submittedName>
        <fullName evidence="1">Uncharacterized protein</fullName>
    </submittedName>
</protein>
<dbReference type="PROSITE" id="PS51257">
    <property type="entry name" value="PROKAR_LIPOPROTEIN"/>
    <property type="match status" value="1"/>
</dbReference>
<dbReference type="EMBL" id="AYKW01000045">
    <property type="protein sequence ID" value="PIL25990.1"/>
    <property type="molecule type" value="Genomic_DNA"/>
</dbReference>
<evidence type="ECO:0000313" key="1">
    <source>
        <dbReference type="EMBL" id="PIL25990.1"/>
    </source>
</evidence>
<sequence length="298" mass="34224">MRDWVVPYEALSGHSNLVVVSGCPFLSTCYKTFSSWLFKKWILGPCDIEVWDWKIGKRLRRSHYSFNTSFTLLDDAHRYCERRVRFSPWVYLPGVDQYESRSSIPSPRSPGEPFWIDRALWMVVVKLATESALLIPYKTFLHHRSAALMPSRKHSIPGGNEPLLRRLAWEDWSTQAFRLVGAEKKYPKWSFEYCHSYGSSVVVNADGRHGGVMFDLNPWAARNARRFPKPSGEYEAPKELFSTEGVTLPHGEVLNGWYHCMGLGQSTPGLATDPMGFTEVYSMSLRSRRFLGSISHYV</sequence>
<reference evidence="1 2" key="1">
    <citation type="journal article" date="2015" name="Sci. Rep.">
        <title>Chromosome-level genome map provides insights into diverse defense mechanisms in the medicinal fungus Ganoderma sinense.</title>
        <authorList>
            <person name="Zhu Y."/>
            <person name="Xu J."/>
            <person name="Sun C."/>
            <person name="Zhou S."/>
            <person name="Xu H."/>
            <person name="Nelson D.R."/>
            <person name="Qian J."/>
            <person name="Song J."/>
            <person name="Luo H."/>
            <person name="Xiang L."/>
            <person name="Li Y."/>
            <person name="Xu Z."/>
            <person name="Ji A."/>
            <person name="Wang L."/>
            <person name="Lu S."/>
            <person name="Hayward A."/>
            <person name="Sun W."/>
            <person name="Li X."/>
            <person name="Schwartz D.C."/>
            <person name="Wang Y."/>
            <person name="Chen S."/>
        </authorList>
    </citation>
    <scope>NUCLEOTIDE SEQUENCE [LARGE SCALE GENOMIC DNA]</scope>
    <source>
        <strain evidence="1 2">ZZ0214-1</strain>
    </source>
</reference>
<accession>A0A2G8RWV1</accession>
<dbReference type="Proteomes" id="UP000230002">
    <property type="component" value="Unassembled WGS sequence"/>
</dbReference>